<reference evidence="1" key="1">
    <citation type="submission" date="2022-07" db="EMBL/GenBank/DDBJ databases">
        <title>Draft genome sequence of Zalerion maritima ATCC 34329, a (micro)plastics degrading marine fungus.</title>
        <authorList>
            <person name="Paco A."/>
            <person name="Goncalves M.F.M."/>
            <person name="Rocha-Santos T.A.P."/>
            <person name="Alves A."/>
        </authorList>
    </citation>
    <scope>NUCLEOTIDE SEQUENCE</scope>
    <source>
        <strain evidence="1">ATCC 34329</strain>
    </source>
</reference>
<accession>A0AAD5RR82</accession>
<dbReference type="AlphaFoldDB" id="A0AAD5RR82"/>
<sequence>MPTPLLPTYQTTTMQALQLGQWINIDSTFPRGILATLSQAKMAKTVDDTILHTQVSKYNTAQVLDTWGTQPETEELESLRV</sequence>
<evidence type="ECO:0000313" key="1">
    <source>
        <dbReference type="EMBL" id="KAJ2902348.1"/>
    </source>
</evidence>
<protein>
    <submittedName>
        <fullName evidence="1">Uncharacterized protein</fullName>
    </submittedName>
</protein>
<dbReference type="EMBL" id="JAKWBI020000115">
    <property type="protein sequence ID" value="KAJ2902348.1"/>
    <property type="molecule type" value="Genomic_DNA"/>
</dbReference>
<dbReference type="Proteomes" id="UP001201980">
    <property type="component" value="Unassembled WGS sequence"/>
</dbReference>
<name>A0AAD5RR82_9PEZI</name>
<organism evidence="1 2">
    <name type="scientific">Zalerion maritima</name>
    <dbReference type="NCBI Taxonomy" id="339359"/>
    <lineage>
        <taxon>Eukaryota</taxon>
        <taxon>Fungi</taxon>
        <taxon>Dikarya</taxon>
        <taxon>Ascomycota</taxon>
        <taxon>Pezizomycotina</taxon>
        <taxon>Sordariomycetes</taxon>
        <taxon>Lulworthiomycetidae</taxon>
        <taxon>Lulworthiales</taxon>
        <taxon>Lulworthiaceae</taxon>
        <taxon>Zalerion</taxon>
    </lineage>
</organism>
<gene>
    <name evidence="1" type="ORF">MKZ38_000665</name>
</gene>
<evidence type="ECO:0000313" key="2">
    <source>
        <dbReference type="Proteomes" id="UP001201980"/>
    </source>
</evidence>
<comment type="caution">
    <text evidence="1">The sequence shown here is derived from an EMBL/GenBank/DDBJ whole genome shotgun (WGS) entry which is preliminary data.</text>
</comment>
<keyword evidence="2" id="KW-1185">Reference proteome</keyword>
<proteinExistence type="predicted"/>